<dbReference type="AlphaFoldDB" id="A0A7I8L3R1"/>
<reference evidence="10" key="1">
    <citation type="submission" date="2020-02" db="EMBL/GenBank/DDBJ databases">
        <authorList>
            <person name="Scholz U."/>
            <person name="Mascher M."/>
            <person name="Fiebig A."/>
        </authorList>
    </citation>
    <scope>NUCLEOTIDE SEQUENCE</scope>
</reference>
<dbReference type="OrthoDB" id="775852at2759"/>
<dbReference type="GO" id="GO:0005634">
    <property type="term" value="C:nucleus"/>
    <property type="evidence" value="ECO:0007669"/>
    <property type="project" value="UniProtKB-SubCell"/>
</dbReference>
<dbReference type="GO" id="GO:0009742">
    <property type="term" value="P:brassinosteroid mediated signaling pathway"/>
    <property type="evidence" value="ECO:0007669"/>
    <property type="project" value="UniProtKB-UniRule"/>
</dbReference>
<keyword evidence="3 7" id="KW-1070">Brassinosteroid signaling pathway</keyword>
<keyword evidence="4 7" id="KW-0805">Transcription regulation</keyword>
<gene>
    <name evidence="10" type="ORF">SI8410_10014934</name>
</gene>
<proteinExistence type="inferred from homology"/>
<comment type="subcellular location">
    <subcellularLocation>
        <location evidence="7">Nucleus</location>
    </subcellularLocation>
</comment>
<dbReference type="Pfam" id="PF05687">
    <property type="entry name" value="BES1_N"/>
    <property type="match status" value="1"/>
</dbReference>
<dbReference type="InterPro" id="IPR033264">
    <property type="entry name" value="BZR"/>
</dbReference>
<comment type="similarity">
    <text evidence="1 7">Belongs to the BZR/LAT61 family.</text>
</comment>
<evidence type="ECO:0000256" key="3">
    <source>
        <dbReference type="ARBA" id="ARBA00022626"/>
    </source>
</evidence>
<evidence type="ECO:0000256" key="8">
    <source>
        <dbReference type="SAM" id="MobiDB-lite"/>
    </source>
</evidence>
<evidence type="ECO:0000259" key="9">
    <source>
        <dbReference type="Pfam" id="PF05687"/>
    </source>
</evidence>
<dbReference type="PANTHER" id="PTHR31506">
    <property type="entry name" value="BES1/BZR1 HOMOLOG PROTEIN 3-RELATED"/>
    <property type="match status" value="1"/>
</dbReference>
<evidence type="ECO:0000313" key="11">
    <source>
        <dbReference type="Proteomes" id="UP000663760"/>
    </source>
</evidence>
<evidence type="ECO:0000256" key="6">
    <source>
        <dbReference type="ARBA" id="ARBA00023163"/>
    </source>
</evidence>
<sequence length="284" mass="30121">MTSGGRIPTWKERENNKRRERRRRAIAAKIFSGLRALGNYKLPKHCDNNEVLKALCSEAGWIVEDDGTTYRKGCRPPPPPPEMAAVGGASRNVSPWSSPYQQLSPLSSSFTSPAPSYLPSPSSSSFPSPSRENPNVDPSFLLPFLRNLPSLPPLRISSSAPVTPPPASPTATAPSSDFAAGPVAFLRPPLSAPASPSRGRCDESDASTVDSGRWGSFHSPAPPSPTFNLVVPAAARGGSVAAAGGGPPEFEFESGRVKPWQGERIHELAVDDLELSLSSGKHHG</sequence>
<evidence type="ECO:0000256" key="4">
    <source>
        <dbReference type="ARBA" id="ARBA00023015"/>
    </source>
</evidence>
<evidence type="ECO:0000256" key="2">
    <source>
        <dbReference type="ARBA" id="ARBA00022604"/>
    </source>
</evidence>
<accession>A0A7I8L3R1</accession>
<organism evidence="10 11">
    <name type="scientific">Spirodela intermedia</name>
    <name type="common">Intermediate duckweed</name>
    <dbReference type="NCBI Taxonomy" id="51605"/>
    <lineage>
        <taxon>Eukaryota</taxon>
        <taxon>Viridiplantae</taxon>
        <taxon>Streptophyta</taxon>
        <taxon>Embryophyta</taxon>
        <taxon>Tracheophyta</taxon>
        <taxon>Spermatophyta</taxon>
        <taxon>Magnoliopsida</taxon>
        <taxon>Liliopsida</taxon>
        <taxon>Araceae</taxon>
        <taxon>Lemnoideae</taxon>
        <taxon>Spirodela</taxon>
    </lineage>
</organism>
<keyword evidence="6 7" id="KW-0804">Transcription</keyword>
<dbReference type="GO" id="GO:0006351">
    <property type="term" value="P:DNA-templated transcription"/>
    <property type="evidence" value="ECO:0007669"/>
    <property type="project" value="InterPro"/>
</dbReference>
<evidence type="ECO:0000256" key="7">
    <source>
        <dbReference type="RuleBase" id="RU369040"/>
    </source>
</evidence>
<feature type="compositionally biased region" description="Low complexity" evidence="8">
    <location>
        <begin position="169"/>
        <end position="198"/>
    </location>
</feature>
<keyword evidence="5 7" id="KW-0238">DNA-binding</keyword>
<feature type="domain" description="BES1/BZR1 plant transcription factor N-terminal" evidence="9">
    <location>
        <begin position="4"/>
        <end position="147"/>
    </location>
</feature>
<evidence type="ECO:0000256" key="5">
    <source>
        <dbReference type="ARBA" id="ARBA00023125"/>
    </source>
</evidence>
<dbReference type="GO" id="GO:0003677">
    <property type="term" value="F:DNA binding"/>
    <property type="evidence" value="ECO:0007669"/>
    <property type="project" value="UniProtKB-UniRule"/>
</dbReference>
<dbReference type="GO" id="GO:0003700">
    <property type="term" value="F:DNA-binding transcription factor activity"/>
    <property type="evidence" value="ECO:0007669"/>
    <property type="project" value="UniProtKB-UniRule"/>
</dbReference>
<feature type="region of interest" description="Disordered" evidence="8">
    <location>
        <begin position="156"/>
        <end position="222"/>
    </location>
</feature>
<comment type="function">
    <text evidence="7">Functions in brassinosteroid signaling. May function as transcriptional repressor.</text>
</comment>
<keyword evidence="11" id="KW-1185">Reference proteome</keyword>
<dbReference type="InterPro" id="IPR008540">
    <property type="entry name" value="BES1_N"/>
</dbReference>
<evidence type="ECO:0000256" key="1">
    <source>
        <dbReference type="ARBA" id="ARBA00005909"/>
    </source>
</evidence>
<feature type="region of interest" description="Disordered" evidence="8">
    <location>
        <begin position="1"/>
        <end position="21"/>
    </location>
</feature>
<feature type="compositionally biased region" description="Low complexity" evidence="8">
    <location>
        <begin position="94"/>
        <end position="130"/>
    </location>
</feature>
<dbReference type="EMBL" id="LR746273">
    <property type="protein sequence ID" value="CAA7404256.1"/>
    <property type="molecule type" value="Genomic_DNA"/>
</dbReference>
<dbReference type="PANTHER" id="PTHR31506:SF22">
    <property type="entry name" value="PROTEIN BRASSINAZOLE-RESISTANT 2"/>
    <property type="match status" value="1"/>
</dbReference>
<name>A0A7I8L3R1_SPIIN</name>
<protein>
    <recommendedName>
        <fullName evidence="7">Protein BZR1 homolog</fullName>
    </recommendedName>
    <alternativeName>
        <fullName evidence="7">Protein BRASSINAZOLE-RESISTANT 1 homolog</fullName>
    </alternativeName>
</protein>
<evidence type="ECO:0000313" key="10">
    <source>
        <dbReference type="EMBL" id="CAA7404256.1"/>
    </source>
</evidence>
<keyword evidence="2" id="KW-0341">Growth regulation</keyword>
<feature type="region of interest" description="Disordered" evidence="8">
    <location>
        <begin position="67"/>
        <end position="134"/>
    </location>
</feature>
<dbReference type="Proteomes" id="UP000663760">
    <property type="component" value="Chromosome 10"/>
</dbReference>